<dbReference type="Gene3D" id="3.90.550.10">
    <property type="entry name" value="Spore Coat Polysaccharide Biosynthesis Protein SpsA, Chain A"/>
    <property type="match status" value="1"/>
</dbReference>
<evidence type="ECO:0000256" key="3">
    <source>
        <dbReference type="ARBA" id="ARBA00019048"/>
    </source>
</evidence>
<comment type="function">
    <text evidence="6">May play a role in stationary phase survival.</text>
</comment>
<sequence>MIKKCLFPAAGYGTRFLPATKSMPKEMMPVVNKPLIEYGVEEAIHAGMDGMCIVTGRGKHTLMDHFDKNYELEHQIEGTNKEELLVDIRHLIDSANFTYIRQREMKGLGHAILTGRELVGDEPFAVVLADDLCVNTQGDGVLAQMVSLYKQFRCSIVAVQEVPRDQTHKYGVIAGEAIRDDLLRVNDMVEKPAPGTEPSNLAIIGRYILTPDIFELIENTEPGKGGEIQITDALLKQAQQGCVIAYKFKGQRFDCGSVEGYIEATNFCYNNLYLQDSQAELKQQPTARQAVKQPEPA</sequence>
<dbReference type="PANTHER" id="PTHR43197:SF1">
    <property type="entry name" value="UTP--GLUCOSE-1-PHOSPHATE URIDYLYLTRANSFERASE"/>
    <property type="match status" value="1"/>
</dbReference>
<protein>
    <recommendedName>
        <fullName evidence="3 8">UTP--glucose-1-phosphate uridylyltransferase</fullName>
        <ecNumber evidence="2 8">2.7.7.9</ecNumber>
    </recommendedName>
    <alternativeName>
        <fullName evidence="8">UDP-glucose pyrophosphorylase</fullName>
    </alternativeName>
</protein>
<dbReference type="EC" id="2.7.7.9" evidence="2 8"/>
<evidence type="ECO:0000256" key="1">
    <source>
        <dbReference type="ARBA" id="ARBA00006890"/>
    </source>
</evidence>
<gene>
    <name evidence="10" type="ORF">ICEValHN437_068</name>
</gene>
<dbReference type="SUPFAM" id="SSF53448">
    <property type="entry name" value="Nucleotide-diphospho-sugar transferases"/>
    <property type="match status" value="1"/>
</dbReference>
<comment type="catalytic activity">
    <reaction evidence="7 8">
        <text>alpha-D-glucose 1-phosphate + UTP + H(+) = UDP-alpha-D-glucose + diphosphate</text>
        <dbReference type="Rhea" id="RHEA:19889"/>
        <dbReference type="ChEBI" id="CHEBI:15378"/>
        <dbReference type="ChEBI" id="CHEBI:33019"/>
        <dbReference type="ChEBI" id="CHEBI:46398"/>
        <dbReference type="ChEBI" id="CHEBI:58601"/>
        <dbReference type="ChEBI" id="CHEBI:58885"/>
        <dbReference type="EC" id="2.7.7.9"/>
    </reaction>
</comment>
<evidence type="ECO:0000256" key="8">
    <source>
        <dbReference type="RuleBase" id="RU361259"/>
    </source>
</evidence>
<comment type="similarity">
    <text evidence="1 8">Belongs to the UDPGP type 2 family.</text>
</comment>
<dbReference type="NCBIfam" id="TIGR01099">
    <property type="entry name" value="galU"/>
    <property type="match status" value="1"/>
</dbReference>
<dbReference type="InterPro" id="IPR029044">
    <property type="entry name" value="Nucleotide-diphossugar_trans"/>
</dbReference>
<evidence type="ECO:0000259" key="9">
    <source>
        <dbReference type="Pfam" id="PF00483"/>
    </source>
</evidence>
<dbReference type="CDD" id="cd02541">
    <property type="entry name" value="UGPase_prokaryotic"/>
    <property type="match status" value="1"/>
</dbReference>
<dbReference type="EMBL" id="KT072771">
    <property type="protein sequence ID" value="ALF35160.1"/>
    <property type="molecule type" value="Genomic_DNA"/>
</dbReference>
<dbReference type="InterPro" id="IPR005771">
    <property type="entry name" value="GalU_uridylyltTrfase_bac/arc"/>
</dbReference>
<proteinExistence type="inferred from homology"/>
<evidence type="ECO:0000256" key="5">
    <source>
        <dbReference type="ARBA" id="ARBA00022695"/>
    </source>
</evidence>
<reference evidence="10" key="1">
    <citation type="journal article" date="2016" name="BMC Microbiol.">
        <title>Comparative genomic analysis of six new-found integrative conjugative elements (ICEs) in Vibrio alginolyticus.</title>
        <authorList>
            <person name="Luo P."/>
            <person name="He X."/>
            <person name="Wang Y."/>
            <person name="Liu Q."/>
            <person name="Hu C."/>
        </authorList>
    </citation>
    <scope>NUCLEOTIDE SEQUENCE</scope>
    <source>
        <strain evidence="10">HN437</strain>
    </source>
</reference>
<dbReference type="FunFam" id="3.90.550.10:FF:000045">
    <property type="entry name" value="UTP--glucose-1-phosphate uridylyltransferase"/>
    <property type="match status" value="1"/>
</dbReference>
<dbReference type="Pfam" id="PF00483">
    <property type="entry name" value="NTP_transferase"/>
    <property type="match status" value="1"/>
</dbReference>
<dbReference type="AlphaFoldDB" id="A0A0N9DZ03"/>
<accession>A0A0N9DZ03</accession>
<feature type="domain" description="Nucleotidyl transferase" evidence="9">
    <location>
        <begin position="9"/>
        <end position="268"/>
    </location>
</feature>
<dbReference type="PANTHER" id="PTHR43197">
    <property type="entry name" value="UTP--GLUCOSE-1-PHOSPHATE URIDYLYLTRANSFERASE"/>
    <property type="match status" value="1"/>
</dbReference>
<organism evidence="10">
    <name type="scientific">Vibrio alginolyticus</name>
    <dbReference type="NCBI Taxonomy" id="663"/>
    <lineage>
        <taxon>Bacteria</taxon>
        <taxon>Pseudomonadati</taxon>
        <taxon>Pseudomonadota</taxon>
        <taxon>Gammaproteobacteria</taxon>
        <taxon>Vibrionales</taxon>
        <taxon>Vibrionaceae</taxon>
        <taxon>Vibrio</taxon>
    </lineage>
</organism>
<dbReference type="GO" id="GO:0003983">
    <property type="term" value="F:UTP:glucose-1-phosphate uridylyltransferase activity"/>
    <property type="evidence" value="ECO:0007669"/>
    <property type="project" value="UniProtKB-EC"/>
</dbReference>
<keyword evidence="4 8" id="KW-0808">Transferase</keyword>
<evidence type="ECO:0000256" key="7">
    <source>
        <dbReference type="ARBA" id="ARBA00048128"/>
    </source>
</evidence>
<evidence type="ECO:0000256" key="6">
    <source>
        <dbReference type="ARBA" id="ARBA00037294"/>
    </source>
</evidence>
<evidence type="ECO:0000256" key="4">
    <source>
        <dbReference type="ARBA" id="ARBA00022679"/>
    </source>
</evidence>
<dbReference type="GO" id="GO:0006011">
    <property type="term" value="P:UDP-alpha-D-glucose metabolic process"/>
    <property type="evidence" value="ECO:0007669"/>
    <property type="project" value="InterPro"/>
</dbReference>
<dbReference type="InterPro" id="IPR005835">
    <property type="entry name" value="NTP_transferase_dom"/>
</dbReference>
<keyword evidence="5 8" id="KW-0548">Nucleotidyltransferase</keyword>
<evidence type="ECO:0000313" key="10">
    <source>
        <dbReference type="EMBL" id="ALF35160.1"/>
    </source>
</evidence>
<name>A0A0N9DZ03_VIBAL</name>
<evidence type="ECO:0000256" key="2">
    <source>
        <dbReference type="ARBA" id="ARBA00012415"/>
    </source>
</evidence>